<name>J4HW26_9APHY</name>
<evidence type="ECO:0000313" key="1">
    <source>
        <dbReference type="EMBL" id="CCM01527.1"/>
    </source>
</evidence>
<keyword evidence="2" id="KW-1185">Reference proteome</keyword>
<dbReference type="Proteomes" id="UP000006352">
    <property type="component" value="Unassembled WGS sequence"/>
</dbReference>
<gene>
    <name evidence="1" type="ORF">FIBRA_03583</name>
</gene>
<dbReference type="InParanoid" id="J4HW26"/>
<dbReference type="RefSeq" id="XP_012180810.1">
    <property type="nucleotide sequence ID" value="XM_012325420.1"/>
</dbReference>
<evidence type="ECO:0000313" key="2">
    <source>
        <dbReference type="Proteomes" id="UP000006352"/>
    </source>
</evidence>
<dbReference type="OrthoDB" id="2757320at2759"/>
<accession>J4HW26</accession>
<protein>
    <recommendedName>
        <fullName evidence="3">F-box domain-containing protein</fullName>
    </recommendedName>
</protein>
<evidence type="ECO:0008006" key="3">
    <source>
        <dbReference type="Google" id="ProtNLM"/>
    </source>
</evidence>
<dbReference type="GeneID" id="24096438"/>
<organism evidence="1 2">
    <name type="scientific">Fibroporia radiculosa</name>
    <dbReference type="NCBI Taxonomy" id="599839"/>
    <lineage>
        <taxon>Eukaryota</taxon>
        <taxon>Fungi</taxon>
        <taxon>Dikarya</taxon>
        <taxon>Basidiomycota</taxon>
        <taxon>Agaricomycotina</taxon>
        <taxon>Agaricomycetes</taxon>
        <taxon>Polyporales</taxon>
        <taxon>Fibroporiaceae</taxon>
        <taxon>Fibroporia</taxon>
    </lineage>
</organism>
<dbReference type="SUPFAM" id="SSF52047">
    <property type="entry name" value="RNI-like"/>
    <property type="match status" value="1"/>
</dbReference>
<dbReference type="STRING" id="599839.J4HW26"/>
<dbReference type="HOGENOM" id="CLU_557811_0_0_1"/>
<reference evidence="1 2" key="1">
    <citation type="journal article" date="2012" name="Appl. Environ. Microbiol.">
        <title>Short-read sequencing for genomic analysis of the brown rot fungus Fibroporia radiculosa.</title>
        <authorList>
            <person name="Tang J.D."/>
            <person name="Perkins A.D."/>
            <person name="Sonstegard T.S."/>
            <person name="Schroeder S.G."/>
            <person name="Burgess S.C."/>
            <person name="Diehl S.V."/>
        </authorList>
    </citation>
    <scope>NUCLEOTIDE SEQUENCE [LARGE SCALE GENOMIC DNA]</scope>
    <source>
        <strain evidence="1 2">TFFH 294</strain>
    </source>
</reference>
<dbReference type="EMBL" id="HE797037">
    <property type="protein sequence ID" value="CCM01527.1"/>
    <property type="molecule type" value="Genomic_DNA"/>
</dbReference>
<dbReference type="InterPro" id="IPR032675">
    <property type="entry name" value="LRR_dom_sf"/>
</dbReference>
<proteinExistence type="predicted"/>
<dbReference type="Gene3D" id="3.80.10.10">
    <property type="entry name" value="Ribonuclease Inhibitor"/>
    <property type="match status" value="1"/>
</dbReference>
<sequence length="489" mass="55115">MVSIAALQLITRLLTPADWERFDYYAAKIKVLDLCVPIHCRDPFKNKGHHYLFGRRPTPLLFPQLRILTWSSTSDTHLAPLLVGEQLERLSVTFIPLAPGHHNRSPEDLHAVFGPLPQLKRLHFYINRPHVVPLLAWNDLHSSDKLNVLHVNMRLHPDDMVRLALLPSLQELHFVVESGEDLVPLLAVRDQPIFPSLHTLSLSNSRQHSGASVRSCTALLQKIRPGVLQDVGLEVLGPSSSLVRDQFLSALCNHSSTLHKMRLVDVRIGHTQSLPMDDVFRDHDMISLLPLTNLTHLQLSFVCQYDLGDAMLLQMAASWPALESLRISHRTDVGWRQRSRVTFHGLAGLVKLCPYLCELTLAMDISRIGPEHGELVGNRYVATIDLLDSAIVTQDDEDVLANAARCFATLFPKLEEIFSSNPLWQLRAGEQWRAFLDAVEACWAAIVNRIRVLDPTRRHIASLHDNRGDPRPGAFVQPHMVCGLGLHYN</sequence>
<dbReference type="AlphaFoldDB" id="J4HW26"/>